<dbReference type="EMBL" id="SZYD01000014">
    <property type="protein sequence ID" value="KAD4180256.1"/>
    <property type="molecule type" value="Genomic_DNA"/>
</dbReference>
<accession>A0A5N6N1M4</accession>
<dbReference type="AlphaFoldDB" id="A0A5N6N1M4"/>
<organism evidence="1 2">
    <name type="scientific">Mikania micrantha</name>
    <name type="common">bitter vine</name>
    <dbReference type="NCBI Taxonomy" id="192012"/>
    <lineage>
        <taxon>Eukaryota</taxon>
        <taxon>Viridiplantae</taxon>
        <taxon>Streptophyta</taxon>
        <taxon>Embryophyta</taxon>
        <taxon>Tracheophyta</taxon>
        <taxon>Spermatophyta</taxon>
        <taxon>Magnoliopsida</taxon>
        <taxon>eudicotyledons</taxon>
        <taxon>Gunneridae</taxon>
        <taxon>Pentapetalae</taxon>
        <taxon>asterids</taxon>
        <taxon>campanulids</taxon>
        <taxon>Asterales</taxon>
        <taxon>Asteraceae</taxon>
        <taxon>Asteroideae</taxon>
        <taxon>Heliantheae alliance</taxon>
        <taxon>Eupatorieae</taxon>
        <taxon>Mikania</taxon>
    </lineage>
</organism>
<keyword evidence="2" id="KW-1185">Reference proteome</keyword>
<proteinExistence type="predicted"/>
<comment type="caution">
    <text evidence="1">The sequence shown here is derived from an EMBL/GenBank/DDBJ whole genome shotgun (WGS) entry which is preliminary data.</text>
</comment>
<reference evidence="1 2" key="1">
    <citation type="submission" date="2019-05" db="EMBL/GenBank/DDBJ databases">
        <title>Mikania micrantha, genome provides insights into the molecular mechanism of rapid growth.</title>
        <authorList>
            <person name="Liu B."/>
        </authorList>
    </citation>
    <scope>NUCLEOTIDE SEQUENCE [LARGE SCALE GENOMIC DNA]</scope>
    <source>
        <strain evidence="1">NLD-2019</strain>
        <tissue evidence="1">Leaf</tissue>
    </source>
</reference>
<evidence type="ECO:0000313" key="2">
    <source>
        <dbReference type="Proteomes" id="UP000326396"/>
    </source>
</evidence>
<evidence type="ECO:0000313" key="1">
    <source>
        <dbReference type="EMBL" id="KAD4180256.1"/>
    </source>
</evidence>
<protein>
    <submittedName>
        <fullName evidence="1">Uncharacterized protein</fullName>
    </submittedName>
</protein>
<dbReference type="Proteomes" id="UP000326396">
    <property type="component" value="Linkage Group LG4"/>
</dbReference>
<gene>
    <name evidence="1" type="ORF">E3N88_28847</name>
</gene>
<name>A0A5N6N1M4_9ASTR</name>
<sequence>MGTFIQQTRHGEDDGTQGLWIPPAEPSNCQAPTNLWGAGFWRFFKWLRLSLLLFDGFQSSFDVPIALKCQELASMVIPGGWRTDFRVVWSRLNKESRVNCKGTE</sequence>